<dbReference type="InterPro" id="IPR043128">
    <property type="entry name" value="Rev_trsase/Diguanyl_cyclase"/>
</dbReference>
<dbReference type="InterPro" id="IPR041588">
    <property type="entry name" value="Integrase_H2C2"/>
</dbReference>
<dbReference type="SUPFAM" id="SSF56672">
    <property type="entry name" value="DNA/RNA polymerases"/>
    <property type="match status" value="1"/>
</dbReference>
<proteinExistence type="predicted"/>
<dbReference type="Pfam" id="PF00078">
    <property type="entry name" value="RVT_1"/>
    <property type="match status" value="1"/>
</dbReference>
<sequence length="474" mass="55689">MALMNRVFKAFLDQLVIVFIDDILIYSKTEEEHAQHLPQVLQTLREQQLCVKFSKYAFWLTEIAFLGHMINAEGLAVDPAKIEAIINWTRPKSVTEVRSFLGFAGYYRKFVKDFSKLALSLTQLTRKNVVFMWGDDCQQAFEALKERLTIAPVLVMPEGSDGFQIYSDESHKGLGCVLMNRFKVIAFASRQLKDAKKNYPTHDLKLTTVVFALKIWRHYLYGVRCEIFTVHKRLKYIFDQQEINLCQRRWLEFIKDYDLDIQYHPGKANVVADALSRKNIVALSVIPQYKRKLLYMLQETEICEIFTPEEKQVQLFQIWIQYSLKKRIRKVIPQDPFLMGIFEKLRKGEVSVFNEKDSLLLLNDRLCVPDVDSLRKDILYEAHNTPYLIHPGRTKMYHDLKQDFWWPHMKKDVIQYIAQCHTCQIVKAEHQSLLDIFDLSPFRNGNGMMLQWILYLACLAVKLRMMEFGSSLTD</sequence>
<evidence type="ECO:0000256" key="1">
    <source>
        <dbReference type="ARBA" id="ARBA00023268"/>
    </source>
</evidence>
<dbReference type="Pfam" id="PF17919">
    <property type="entry name" value="RT_RNaseH_2"/>
    <property type="match status" value="1"/>
</dbReference>
<dbReference type="Gene3D" id="3.30.70.270">
    <property type="match status" value="2"/>
</dbReference>
<keyword evidence="4" id="KW-1185">Reference proteome</keyword>
<gene>
    <name evidence="3" type="ORF">KSP39_PZI003350</name>
</gene>
<dbReference type="PROSITE" id="PS50878">
    <property type="entry name" value="RT_POL"/>
    <property type="match status" value="1"/>
</dbReference>
<dbReference type="CDD" id="cd09274">
    <property type="entry name" value="RNase_HI_RT_Ty3"/>
    <property type="match status" value="1"/>
</dbReference>
<dbReference type="FunFam" id="1.10.340.70:FF:000001">
    <property type="entry name" value="Retrovirus-related Pol polyprotein from transposon gypsy-like Protein"/>
    <property type="match status" value="1"/>
</dbReference>
<protein>
    <recommendedName>
        <fullName evidence="2">Reverse transcriptase domain-containing protein</fullName>
    </recommendedName>
</protein>
<feature type="domain" description="Reverse transcriptase" evidence="2">
    <location>
        <begin position="1"/>
        <end position="70"/>
    </location>
</feature>
<dbReference type="FunFam" id="3.30.70.270:FF:000020">
    <property type="entry name" value="Transposon Tf2-6 polyprotein-like Protein"/>
    <property type="match status" value="1"/>
</dbReference>
<dbReference type="EMBL" id="JBBWWQ010000003">
    <property type="protein sequence ID" value="KAK8951111.1"/>
    <property type="molecule type" value="Genomic_DNA"/>
</dbReference>
<dbReference type="GO" id="GO:0003824">
    <property type="term" value="F:catalytic activity"/>
    <property type="evidence" value="ECO:0007669"/>
    <property type="project" value="UniProtKB-KW"/>
</dbReference>
<keyword evidence="1" id="KW-0511">Multifunctional enzyme</keyword>
<dbReference type="PANTHER" id="PTHR37984:SF5">
    <property type="entry name" value="PROTEIN NYNRIN-LIKE"/>
    <property type="match status" value="1"/>
</dbReference>
<dbReference type="InterPro" id="IPR043502">
    <property type="entry name" value="DNA/RNA_pol_sf"/>
</dbReference>
<dbReference type="Pfam" id="PF17921">
    <property type="entry name" value="Integrase_H2C2"/>
    <property type="match status" value="1"/>
</dbReference>
<dbReference type="Gene3D" id="1.10.340.70">
    <property type="match status" value="1"/>
</dbReference>
<organism evidence="3 4">
    <name type="scientific">Platanthera zijinensis</name>
    <dbReference type="NCBI Taxonomy" id="2320716"/>
    <lineage>
        <taxon>Eukaryota</taxon>
        <taxon>Viridiplantae</taxon>
        <taxon>Streptophyta</taxon>
        <taxon>Embryophyta</taxon>
        <taxon>Tracheophyta</taxon>
        <taxon>Spermatophyta</taxon>
        <taxon>Magnoliopsida</taxon>
        <taxon>Liliopsida</taxon>
        <taxon>Asparagales</taxon>
        <taxon>Orchidaceae</taxon>
        <taxon>Orchidoideae</taxon>
        <taxon>Orchideae</taxon>
        <taxon>Orchidinae</taxon>
        <taxon>Platanthera</taxon>
    </lineage>
</organism>
<dbReference type="PANTHER" id="PTHR37984">
    <property type="entry name" value="PROTEIN CBG26694"/>
    <property type="match status" value="1"/>
</dbReference>
<reference evidence="3 4" key="1">
    <citation type="journal article" date="2022" name="Nat. Plants">
        <title>Genomes of leafy and leafless Platanthera orchids illuminate the evolution of mycoheterotrophy.</title>
        <authorList>
            <person name="Li M.H."/>
            <person name="Liu K.W."/>
            <person name="Li Z."/>
            <person name="Lu H.C."/>
            <person name="Ye Q.L."/>
            <person name="Zhang D."/>
            <person name="Wang J.Y."/>
            <person name="Li Y.F."/>
            <person name="Zhong Z.M."/>
            <person name="Liu X."/>
            <person name="Yu X."/>
            <person name="Liu D.K."/>
            <person name="Tu X.D."/>
            <person name="Liu B."/>
            <person name="Hao Y."/>
            <person name="Liao X.Y."/>
            <person name="Jiang Y.T."/>
            <person name="Sun W.H."/>
            <person name="Chen J."/>
            <person name="Chen Y.Q."/>
            <person name="Ai Y."/>
            <person name="Zhai J.W."/>
            <person name="Wu S.S."/>
            <person name="Zhou Z."/>
            <person name="Hsiao Y.Y."/>
            <person name="Wu W.L."/>
            <person name="Chen Y.Y."/>
            <person name="Lin Y.F."/>
            <person name="Hsu J.L."/>
            <person name="Li C.Y."/>
            <person name="Wang Z.W."/>
            <person name="Zhao X."/>
            <person name="Zhong W.Y."/>
            <person name="Ma X.K."/>
            <person name="Ma L."/>
            <person name="Huang J."/>
            <person name="Chen G.Z."/>
            <person name="Huang M.Z."/>
            <person name="Huang L."/>
            <person name="Peng D.H."/>
            <person name="Luo Y.B."/>
            <person name="Zou S.Q."/>
            <person name="Chen S.P."/>
            <person name="Lan S."/>
            <person name="Tsai W.C."/>
            <person name="Van de Peer Y."/>
            <person name="Liu Z.J."/>
        </authorList>
    </citation>
    <scope>NUCLEOTIDE SEQUENCE [LARGE SCALE GENOMIC DNA]</scope>
    <source>
        <strain evidence="3">Lor287</strain>
    </source>
</reference>
<comment type="caution">
    <text evidence="3">The sequence shown here is derived from an EMBL/GenBank/DDBJ whole genome shotgun (WGS) entry which is preliminary data.</text>
</comment>
<dbReference type="InterPro" id="IPR000477">
    <property type="entry name" value="RT_dom"/>
</dbReference>
<name>A0AAP0BVN5_9ASPA</name>
<evidence type="ECO:0000259" key="2">
    <source>
        <dbReference type="PROSITE" id="PS50878"/>
    </source>
</evidence>
<evidence type="ECO:0000313" key="4">
    <source>
        <dbReference type="Proteomes" id="UP001418222"/>
    </source>
</evidence>
<evidence type="ECO:0000313" key="3">
    <source>
        <dbReference type="EMBL" id="KAK8951111.1"/>
    </source>
</evidence>
<accession>A0AAP0BVN5</accession>
<dbReference type="InterPro" id="IPR050951">
    <property type="entry name" value="Retrovirus_Pol_polyprotein"/>
</dbReference>
<dbReference type="InterPro" id="IPR041577">
    <property type="entry name" value="RT_RNaseH_2"/>
</dbReference>
<dbReference type="AlphaFoldDB" id="A0AAP0BVN5"/>
<dbReference type="Proteomes" id="UP001418222">
    <property type="component" value="Unassembled WGS sequence"/>
</dbReference>